<feature type="region of interest" description="Disordered" evidence="1">
    <location>
        <begin position="111"/>
        <end position="133"/>
    </location>
</feature>
<dbReference type="EMBL" id="SDHX01000001">
    <property type="protein sequence ID" value="RXK54793.1"/>
    <property type="molecule type" value="Genomic_DNA"/>
</dbReference>
<dbReference type="NCBIfam" id="TIGR00741">
    <property type="entry name" value="yfiA"/>
    <property type="match status" value="1"/>
</dbReference>
<dbReference type="InterPro" id="IPR036567">
    <property type="entry name" value="RHF-like"/>
</dbReference>
<protein>
    <submittedName>
        <fullName evidence="2">Ribosome-associated translation inhibitor RaiA</fullName>
    </submittedName>
</protein>
<dbReference type="AlphaFoldDB" id="A0A4Q1C7B5"/>
<keyword evidence="3" id="KW-1185">Reference proteome</keyword>
<dbReference type="OrthoDB" id="194787at2"/>
<dbReference type="SUPFAM" id="SSF69754">
    <property type="entry name" value="Ribosome binding protein Y (YfiA homologue)"/>
    <property type="match status" value="1"/>
</dbReference>
<evidence type="ECO:0000256" key="1">
    <source>
        <dbReference type="SAM" id="MobiDB-lite"/>
    </source>
</evidence>
<reference evidence="2 3" key="1">
    <citation type="submission" date="2019-01" db="EMBL/GenBank/DDBJ databases">
        <title>Lacunisphaera sp. strain TWA-58.</title>
        <authorList>
            <person name="Chen W.-M."/>
        </authorList>
    </citation>
    <scope>NUCLEOTIDE SEQUENCE [LARGE SCALE GENOMIC DNA]</scope>
    <source>
        <strain evidence="2 3">TWA-58</strain>
    </source>
</reference>
<proteinExistence type="predicted"/>
<dbReference type="Gene3D" id="3.30.160.100">
    <property type="entry name" value="Ribosome hibernation promotion factor-like"/>
    <property type="match status" value="1"/>
</dbReference>
<dbReference type="Pfam" id="PF02482">
    <property type="entry name" value="Ribosomal_S30AE"/>
    <property type="match status" value="1"/>
</dbReference>
<accession>A0A4Q1C7B5</accession>
<evidence type="ECO:0000313" key="2">
    <source>
        <dbReference type="EMBL" id="RXK54793.1"/>
    </source>
</evidence>
<organism evidence="2 3">
    <name type="scientific">Oleiharenicola lentus</name>
    <dbReference type="NCBI Taxonomy" id="2508720"/>
    <lineage>
        <taxon>Bacteria</taxon>
        <taxon>Pseudomonadati</taxon>
        <taxon>Verrucomicrobiota</taxon>
        <taxon>Opitutia</taxon>
        <taxon>Opitutales</taxon>
        <taxon>Opitutaceae</taxon>
        <taxon>Oleiharenicola</taxon>
    </lineage>
</organism>
<sequence>MSHTQRMTHPTSQPIDETKFIIRGIHLDLTDALRRITMEKAARLLRHNDHILRIRLDLELDKTRGAKDQFIAKGRIEISGPDLIASVQSEDAYKSVDLLVDKLDALLRERHGRRKDNRNHPHAAELGAPLPKV</sequence>
<gene>
    <name evidence="2" type="primary">raiA</name>
    <name evidence="2" type="ORF">ESB00_02530</name>
</gene>
<dbReference type="InterPro" id="IPR003489">
    <property type="entry name" value="RHF/RaiA"/>
</dbReference>
<dbReference type="Proteomes" id="UP000290218">
    <property type="component" value="Unassembled WGS sequence"/>
</dbReference>
<evidence type="ECO:0000313" key="3">
    <source>
        <dbReference type="Proteomes" id="UP000290218"/>
    </source>
</evidence>
<comment type="caution">
    <text evidence="2">The sequence shown here is derived from an EMBL/GenBank/DDBJ whole genome shotgun (WGS) entry which is preliminary data.</text>
</comment>
<name>A0A4Q1C7B5_9BACT</name>